<protein>
    <submittedName>
        <fullName evidence="2">Uncharacterized protein</fullName>
    </submittedName>
</protein>
<comment type="caution">
    <text evidence="2">The sequence shown here is derived from an EMBL/GenBank/DDBJ whole genome shotgun (WGS) entry which is preliminary data.</text>
</comment>
<keyword evidence="1" id="KW-0472">Membrane</keyword>
<sequence length="50" mass="5773">MLLEIVNGLRTVFPENSIYANLVVLVWAFFLFHCHLSVLPWLRSIAIDSN</sequence>
<evidence type="ECO:0000256" key="1">
    <source>
        <dbReference type="SAM" id="Phobius"/>
    </source>
</evidence>
<feature type="transmembrane region" description="Helical" evidence="1">
    <location>
        <begin position="18"/>
        <end position="42"/>
    </location>
</feature>
<reference evidence="2" key="1">
    <citation type="submission" date="2021-06" db="EMBL/GenBank/DDBJ databases">
        <authorList>
            <person name="Hodson N. C."/>
            <person name="Mongue J. A."/>
            <person name="Jaron S. K."/>
        </authorList>
    </citation>
    <scope>NUCLEOTIDE SEQUENCE</scope>
</reference>
<accession>A0A8J2NW12</accession>
<feature type="non-terminal residue" evidence="2">
    <location>
        <position position="1"/>
    </location>
</feature>
<evidence type="ECO:0000313" key="3">
    <source>
        <dbReference type="Proteomes" id="UP000708208"/>
    </source>
</evidence>
<keyword evidence="1" id="KW-1133">Transmembrane helix</keyword>
<evidence type="ECO:0000313" key="2">
    <source>
        <dbReference type="EMBL" id="CAG7728613.1"/>
    </source>
</evidence>
<dbReference type="EMBL" id="CAJVCH010165740">
    <property type="protein sequence ID" value="CAG7728613.1"/>
    <property type="molecule type" value="Genomic_DNA"/>
</dbReference>
<dbReference type="Proteomes" id="UP000708208">
    <property type="component" value="Unassembled WGS sequence"/>
</dbReference>
<keyword evidence="3" id="KW-1185">Reference proteome</keyword>
<keyword evidence="1" id="KW-0812">Transmembrane</keyword>
<proteinExistence type="predicted"/>
<gene>
    <name evidence="2" type="ORF">AFUS01_LOCUS17379</name>
</gene>
<dbReference type="AlphaFoldDB" id="A0A8J2NW12"/>
<organism evidence="2 3">
    <name type="scientific">Allacma fusca</name>
    <dbReference type="NCBI Taxonomy" id="39272"/>
    <lineage>
        <taxon>Eukaryota</taxon>
        <taxon>Metazoa</taxon>
        <taxon>Ecdysozoa</taxon>
        <taxon>Arthropoda</taxon>
        <taxon>Hexapoda</taxon>
        <taxon>Collembola</taxon>
        <taxon>Symphypleona</taxon>
        <taxon>Sminthuridae</taxon>
        <taxon>Allacma</taxon>
    </lineage>
</organism>
<name>A0A8J2NW12_9HEXA</name>